<dbReference type="Gene3D" id="3.40.50.450">
    <property type="match status" value="1"/>
</dbReference>
<accession>A0A2P7U043</accession>
<proteinExistence type="predicted"/>
<dbReference type="GO" id="GO:0009294">
    <property type="term" value="P:DNA-mediated transformation"/>
    <property type="evidence" value="ECO:0007669"/>
    <property type="project" value="InterPro"/>
</dbReference>
<dbReference type="OrthoDB" id="9785707at2"/>
<dbReference type="Proteomes" id="UP000241868">
    <property type="component" value="Unassembled WGS sequence"/>
</dbReference>
<name>A0A2P7U043_9NEIS</name>
<evidence type="ECO:0000259" key="1">
    <source>
        <dbReference type="Pfam" id="PF02481"/>
    </source>
</evidence>
<evidence type="ECO:0000313" key="2">
    <source>
        <dbReference type="EMBL" id="PSJ80350.1"/>
    </source>
</evidence>
<organism evidence="2 3">
    <name type="scientific">Neisseria iguanae</name>
    <dbReference type="NCBI Taxonomy" id="90242"/>
    <lineage>
        <taxon>Bacteria</taxon>
        <taxon>Pseudomonadati</taxon>
        <taxon>Pseudomonadota</taxon>
        <taxon>Betaproteobacteria</taxon>
        <taxon>Neisseriales</taxon>
        <taxon>Neisseriaceae</taxon>
        <taxon>Neisseria</taxon>
    </lineage>
</organism>
<reference evidence="2 3" key="1">
    <citation type="submission" date="2018-03" db="EMBL/GenBank/DDBJ databases">
        <title>Neisseria weixii sp. nov., isolated from the intestinal contents of Tibetan Plateau pika (Ochotona curzoniae) in Yushu, Qinghai Province, China.</title>
        <authorList>
            <person name="Gui Z."/>
        </authorList>
    </citation>
    <scope>NUCLEOTIDE SEQUENCE [LARGE SCALE GENOMIC DNA]</scope>
    <source>
        <strain evidence="2 3">ATCC 51483</strain>
    </source>
</reference>
<protein>
    <recommendedName>
        <fullName evidence="1">Smf/DprA SLOG domain-containing protein</fullName>
    </recommendedName>
</protein>
<dbReference type="AlphaFoldDB" id="A0A2P7U043"/>
<comment type="caution">
    <text evidence="2">The sequence shown here is derived from an EMBL/GenBank/DDBJ whole genome shotgun (WGS) entry which is preliminary data.</text>
</comment>
<evidence type="ECO:0000313" key="3">
    <source>
        <dbReference type="Proteomes" id="UP000241868"/>
    </source>
</evidence>
<dbReference type="InterPro" id="IPR057666">
    <property type="entry name" value="DrpA_SLOG"/>
</dbReference>
<dbReference type="EMBL" id="PXYY01000035">
    <property type="protein sequence ID" value="PSJ80350.1"/>
    <property type="molecule type" value="Genomic_DNA"/>
</dbReference>
<feature type="domain" description="Smf/DprA SLOG" evidence="1">
    <location>
        <begin position="2"/>
        <end position="38"/>
    </location>
</feature>
<dbReference type="Pfam" id="PF02481">
    <property type="entry name" value="DNA_processg_A"/>
    <property type="match status" value="1"/>
</dbReference>
<sequence length="38" mass="3860">MLSGLALDCDSIAHHETVKANGATVAILPSTLAKIIPS</sequence>
<keyword evidence="3" id="KW-1185">Reference proteome</keyword>
<gene>
    <name evidence="2" type="ORF">C7N83_06865</name>
</gene>